<dbReference type="FunFam" id="3.40.140.10:FF:000016">
    <property type="entry name" value="Cytosine deaminase"/>
    <property type="match status" value="1"/>
</dbReference>
<dbReference type="InterPro" id="IPR016193">
    <property type="entry name" value="Cytidine_deaminase-like"/>
</dbReference>
<dbReference type="Proteomes" id="UP000054075">
    <property type="component" value="Unassembled WGS sequence"/>
</dbReference>
<reference evidence="10" key="2">
    <citation type="submission" date="2007-10" db="EMBL/GenBank/DDBJ databases">
        <authorList>
            <person name="Myers G.S."/>
        </authorList>
    </citation>
    <scope>NUCLEOTIDE SEQUENCE [LARGE SCALE GENOMIC DNA]</scope>
</reference>
<comment type="subunit">
    <text evidence="3">Homodimer.</text>
</comment>
<comment type="subcellular location">
    <subcellularLocation>
        <location evidence="2">Cytoplasm</location>
    </subcellularLocation>
</comment>
<dbReference type="Pfam" id="PF00383">
    <property type="entry name" value="dCMP_cyt_deam_1"/>
    <property type="match status" value="1"/>
</dbReference>
<dbReference type="GO" id="GO:0072527">
    <property type="term" value="P:pyrimidine-containing compound metabolic process"/>
    <property type="evidence" value="ECO:0007669"/>
    <property type="project" value="UniProtKB-ARBA"/>
</dbReference>
<evidence type="ECO:0000256" key="8">
    <source>
        <dbReference type="ARBA" id="ARBA00060693"/>
    </source>
</evidence>
<dbReference type="SUPFAM" id="SSF53927">
    <property type="entry name" value="Cytidine deaminase-like"/>
    <property type="match status" value="1"/>
</dbReference>
<dbReference type="GO" id="GO:0002100">
    <property type="term" value="P:tRNA wobble adenosine to inosine editing"/>
    <property type="evidence" value="ECO:0007669"/>
    <property type="project" value="InterPro"/>
</dbReference>
<comment type="cofactor">
    <cofactor evidence="1">
        <name>Zn(2+)</name>
        <dbReference type="ChEBI" id="CHEBI:29105"/>
    </cofactor>
</comment>
<evidence type="ECO:0000256" key="7">
    <source>
        <dbReference type="ARBA" id="ARBA00022833"/>
    </source>
</evidence>
<feature type="domain" description="CMP/dCMP-type deaminase" evidence="9">
    <location>
        <begin position="6"/>
        <end position="117"/>
    </location>
</feature>
<sequence length="169" mass="19482">MAQLNKKEREFLDLAYQEALLGLKEGGIPIGSILVVENKVRAKGRNKRIQEHSMIKHGETDCLENTRRKVLPEDLQRATLYTTLSPCSMCAGAILLHKIPRVIVGENKTFEQSELWLKQNQTEVIVVNQEKCIAMMLSFIRKNLKLWGEDIGLTEQQTLNKYKDLFQWI</sequence>
<dbReference type="STRING" id="59196.RICGR_0300"/>
<dbReference type="PANTHER" id="PTHR11079">
    <property type="entry name" value="CYTOSINE DEAMINASE FAMILY MEMBER"/>
    <property type="match status" value="1"/>
</dbReference>
<dbReference type="Gene3D" id="3.40.140.10">
    <property type="entry name" value="Cytidine Deaminase, domain 2"/>
    <property type="match status" value="1"/>
</dbReference>
<dbReference type="OrthoDB" id="9802676at2"/>
<dbReference type="RefSeq" id="WP_006035469.1">
    <property type="nucleotide sequence ID" value="NZ_AAQJ02000001.1"/>
</dbReference>
<dbReference type="GO" id="GO:0046872">
    <property type="term" value="F:metal ion binding"/>
    <property type="evidence" value="ECO:0007669"/>
    <property type="project" value="UniProtKB-KW"/>
</dbReference>
<evidence type="ECO:0000256" key="5">
    <source>
        <dbReference type="ARBA" id="ARBA00022723"/>
    </source>
</evidence>
<dbReference type="AlphaFoldDB" id="A8PK49"/>
<keyword evidence="11" id="KW-1185">Reference proteome</keyword>
<evidence type="ECO:0000313" key="11">
    <source>
        <dbReference type="Proteomes" id="UP000054075"/>
    </source>
</evidence>
<dbReference type="EC" id="3.5.4.1" evidence="10"/>
<proteinExistence type="predicted"/>
<dbReference type="GO" id="GO:0052717">
    <property type="term" value="F:tRNA-specific adenosine-34 deaminase activity"/>
    <property type="evidence" value="ECO:0007669"/>
    <property type="project" value="UniProtKB-EC"/>
</dbReference>
<dbReference type="eggNOG" id="COG0590">
    <property type="taxonomic scope" value="Bacteria"/>
</dbReference>
<reference evidence="10" key="1">
    <citation type="submission" date="2006-04" db="EMBL/GenBank/DDBJ databases">
        <authorList>
            <person name="Seshadri R."/>
            <person name="Federici B.A."/>
        </authorList>
    </citation>
    <scope>NUCLEOTIDE SEQUENCE [LARGE SCALE GENOMIC DNA]</scope>
</reference>
<evidence type="ECO:0000313" key="10">
    <source>
        <dbReference type="EMBL" id="EDP46493.1"/>
    </source>
</evidence>
<dbReference type="CDD" id="cd01285">
    <property type="entry name" value="nucleoside_deaminase"/>
    <property type="match status" value="1"/>
</dbReference>
<keyword evidence="7" id="KW-0862">Zinc</keyword>
<dbReference type="GO" id="GO:0055086">
    <property type="term" value="P:nucleobase-containing small molecule metabolic process"/>
    <property type="evidence" value="ECO:0007669"/>
    <property type="project" value="UniProtKB-ARBA"/>
</dbReference>
<dbReference type="PROSITE" id="PS51747">
    <property type="entry name" value="CYT_DCMP_DEAMINASES_2"/>
    <property type="match status" value="1"/>
</dbReference>
<comment type="pathway">
    <text evidence="8">Pyrimidine metabolism.</text>
</comment>
<organism evidence="10 11">
    <name type="scientific">Rickettsiella grylli</name>
    <dbReference type="NCBI Taxonomy" id="59196"/>
    <lineage>
        <taxon>Bacteria</taxon>
        <taxon>Pseudomonadati</taxon>
        <taxon>Pseudomonadota</taxon>
        <taxon>Gammaproteobacteria</taxon>
        <taxon>Legionellales</taxon>
        <taxon>Coxiellaceae</taxon>
        <taxon>Rickettsiella</taxon>
    </lineage>
</organism>
<keyword evidence="5" id="KW-0479">Metal-binding</keyword>
<evidence type="ECO:0000256" key="2">
    <source>
        <dbReference type="ARBA" id="ARBA00004496"/>
    </source>
</evidence>
<dbReference type="PANTHER" id="PTHR11079:SF190">
    <property type="entry name" value="CYTOSINE DEAMINASE"/>
    <property type="match status" value="1"/>
</dbReference>
<dbReference type="EMBL" id="AAQJ02000001">
    <property type="protein sequence ID" value="EDP46493.1"/>
    <property type="molecule type" value="Genomic_DNA"/>
</dbReference>
<name>A8PK49_9COXI</name>
<protein>
    <submittedName>
        <fullName evidence="10">Cytosine deaminase (Cytosine aminohydrolase)</fullName>
        <ecNumber evidence="10">3.5.4.1</ecNumber>
    </submittedName>
</protein>
<dbReference type="GO" id="GO:0005737">
    <property type="term" value="C:cytoplasm"/>
    <property type="evidence" value="ECO:0007669"/>
    <property type="project" value="UniProtKB-SubCell"/>
</dbReference>
<evidence type="ECO:0000256" key="3">
    <source>
        <dbReference type="ARBA" id="ARBA00011738"/>
    </source>
</evidence>
<keyword evidence="4" id="KW-0963">Cytoplasm</keyword>
<gene>
    <name evidence="10" type="ORF">RICGR_0300</name>
</gene>
<keyword evidence="6 10" id="KW-0378">Hydrolase</keyword>
<evidence type="ECO:0000256" key="4">
    <source>
        <dbReference type="ARBA" id="ARBA00022490"/>
    </source>
</evidence>
<dbReference type="GO" id="GO:0008835">
    <property type="term" value="F:diaminohydroxyphosphoribosylaminopyrimidine deaminase activity"/>
    <property type="evidence" value="ECO:0007669"/>
    <property type="project" value="TreeGrafter"/>
</dbReference>
<evidence type="ECO:0000256" key="1">
    <source>
        <dbReference type="ARBA" id="ARBA00001947"/>
    </source>
</evidence>
<dbReference type="InterPro" id="IPR002125">
    <property type="entry name" value="CMP_dCMP_dom"/>
</dbReference>
<evidence type="ECO:0000259" key="9">
    <source>
        <dbReference type="PROSITE" id="PS51747"/>
    </source>
</evidence>
<accession>A8PK49</accession>
<evidence type="ECO:0000256" key="6">
    <source>
        <dbReference type="ARBA" id="ARBA00022801"/>
    </source>
</evidence>
<comment type="caution">
    <text evidence="10">The sequence shown here is derived from an EMBL/GenBank/DDBJ whole genome shotgun (WGS) entry which is preliminary data.</text>
</comment>